<organism evidence="2">
    <name type="scientific">Chlorobium phaeobacteroides (strain BS1)</name>
    <dbReference type="NCBI Taxonomy" id="331678"/>
    <lineage>
        <taxon>Bacteria</taxon>
        <taxon>Pseudomonadati</taxon>
        <taxon>Chlorobiota</taxon>
        <taxon>Chlorobiia</taxon>
        <taxon>Chlorobiales</taxon>
        <taxon>Chlorobiaceae</taxon>
        <taxon>Chlorobium/Pelodictyon group</taxon>
        <taxon>Chlorobium</taxon>
    </lineage>
</organism>
<dbReference type="eggNOG" id="ENOG502ZA74">
    <property type="taxonomic scope" value="Bacteria"/>
</dbReference>
<dbReference type="InterPro" id="IPR007636">
    <property type="entry name" value="Restrct_endonuc_II_XhoI"/>
</dbReference>
<dbReference type="REBASE" id="18360">
    <property type="entry name" value="CphBORF117P"/>
</dbReference>
<evidence type="ECO:0000313" key="2">
    <source>
        <dbReference type="EMBL" id="ACE03099.1"/>
    </source>
</evidence>
<dbReference type="OrthoDB" id="3638769at2"/>
<dbReference type="GO" id="GO:0009307">
    <property type="term" value="P:DNA restriction-modification system"/>
    <property type="evidence" value="ECO:0007669"/>
    <property type="project" value="InterPro"/>
</dbReference>
<proteinExistence type="predicted"/>
<dbReference type="EMBL" id="CP001101">
    <property type="protein sequence ID" value="ACE03099.1"/>
    <property type="molecule type" value="Genomic_DNA"/>
</dbReference>
<dbReference type="GO" id="GO:0009036">
    <property type="term" value="F:type II site-specific deoxyribonuclease activity"/>
    <property type="evidence" value="ECO:0007669"/>
    <property type="project" value="UniProtKB-EC"/>
</dbReference>
<protein>
    <submittedName>
        <fullName evidence="2">Type II site-specific deoxyribonuclease</fullName>
        <ecNumber evidence="2">3.1.21.4</ecNumber>
    </submittedName>
</protein>
<feature type="region of interest" description="Disordered" evidence="1">
    <location>
        <begin position="18"/>
        <end position="40"/>
    </location>
</feature>
<accession>B3EK31</accession>
<reference evidence="2" key="1">
    <citation type="submission" date="2008-06" db="EMBL/GenBank/DDBJ databases">
        <title>Complete sequence of Chlorobium phaeobacteroides BS1.</title>
        <authorList>
            <consortium name="US DOE Joint Genome Institute"/>
            <person name="Lucas S."/>
            <person name="Copeland A."/>
            <person name="Lapidus A."/>
            <person name="Glavina del Rio T."/>
            <person name="Dalin E."/>
            <person name="Tice H."/>
            <person name="Bruce D."/>
            <person name="Goodwin L."/>
            <person name="Pitluck S."/>
            <person name="Schmutz J."/>
            <person name="Larimer F."/>
            <person name="Land M."/>
            <person name="Hauser L."/>
            <person name="Kyrpides N."/>
            <person name="Ovchinnikova G."/>
            <person name="Li T."/>
            <person name="Liu Z."/>
            <person name="Zhao F."/>
            <person name="Overmann J."/>
            <person name="Bryant D.A."/>
            <person name="Richardson P."/>
        </authorList>
    </citation>
    <scope>NUCLEOTIDE SEQUENCE [LARGE SCALE GENOMIC DNA]</scope>
    <source>
        <strain evidence="2">BS1</strain>
    </source>
</reference>
<dbReference type="AlphaFoldDB" id="B3EK31"/>
<name>B3EK31_CHLPB</name>
<dbReference type="HOGENOM" id="CLU_097055_0_0_10"/>
<gene>
    <name evidence="2" type="ordered locus">Cphamn1_0118</name>
</gene>
<dbReference type="GO" id="GO:0003677">
    <property type="term" value="F:DNA binding"/>
    <property type="evidence" value="ECO:0007669"/>
    <property type="project" value="InterPro"/>
</dbReference>
<evidence type="ECO:0000256" key="1">
    <source>
        <dbReference type="SAM" id="MobiDB-lite"/>
    </source>
</evidence>
<keyword evidence="2" id="KW-0378">Hydrolase</keyword>
<dbReference type="KEGG" id="cpb:Cphamn1_0118"/>
<dbReference type="EC" id="3.1.21.4" evidence="2"/>
<sequence>MDLNTRVAKAVRHFWKVRTRQHKKQGSSTGKKDAGNRSAVTGGKHLDGFIKLLTELLAEAGLPDSAIHVKSTTLPGYFRPTKNWDLLVVVDRILLASIELKAHIGPSFGNNFNNRVEEALGNSTDLLTAYREGKFKPSQKPWLGWLMLLEDAPKSTTPVRVDEPHFEVFPEFKEASYAKRYGLFCERLMRERLYDGACLIMSDKAGGLKGKFTEPNSEFSFTMFATSLTAHALAYARLRKL</sequence>
<dbReference type="Pfam" id="PF04555">
    <property type="entry name" value="XhoI"/>
    <property type="match status" value="1"/>
</dbReference>